<evidence type="ECO:0000313" key="4">
    <source>
        <dbReference type="EMBL" id="RNB58016.1"/>
    </source>
</evidence>
<sequence length="246" mass="28226">MKRFLVIETLDQLKAISDSLRMAIITLLVKEAYTGKQLATLLSLSASKVHYHLKELENHGFIKVVRTEEKNGIVQKFFRAVAYDFKVSEELLPSLRENSMLLQEAMVNHLRTSITRLYNAPDESFMQFVDESKRAPAVAFNAEVKAPREELHAWLKKYHALINELGEMEERHLARIAAGEVEDSEENFYLVSVGFMTNERYYVADDESLPENYEHLPSDHKHVTNKIVVKKKKEATSDGNGDLDNN</sequence>
<comment type="caution">
    <text evidence="4">The sequence shown here is derived from an EMBL/GenBank/DDBJ whole genome shotgun (WGS) entry which is preliminary data.</text>
</comment>
<evidence type="ECO:0000256" key="1">
    <source>
        <dbReference type="ARBA" id="ARBA00023125"/>
    </source>
</evidence>
<dbReference type="SMART" id="SM00418">
    <property type="entry name" value="HTH_ARSR"/>
    <property type="match status" value="1"/>
</dbReference>
<reference evidence="3 6" key="2">
    <citation type="submission" date="2019-06" db="EMBL/GenBank/DDBJ databases">
        <title>Whole genome shotgun sequence of Brevibacillus agri NBRC 15538.</title>
        <authorList>
            <person name="Hosoyama A."/>
            <person name="Uohara A."/>
            <person name="Ohji S."/>
            <person name="Ichikawa N."/>
        </authorList>
    </citation>
    <scope>NUCLEOTIDE SEQUENCE [LARGE SCALE GENOMIC DNA]</scope>
    <source>
        <strain evidence="3 6">NBRC 15538</strain>
    </source>
</reference>
<name>A0A3M8B3K5_9BACL</name>
<keyword evidence="1" id="KW-0238">DNA-binding</keyword>
<dbReference type="Gene3D" id="1.10.10.10">
    <property type="entry name" value="Winged helix-like DNA-binding domain superfamily/Winged helix DNA-binding domain"/>
    <property type="match status" value="1"/>
</dbReference>
<proteinExistence type="predicted"/>
<reference evidence="4 5" key="1">
    <citation type="submission" date="2018-10" db="EMBL/GenBank/DDBJ databases">
        <title>Phylogenomics of Brevibacillus.</title>
        <authorList>
            <person name="Dunlap C."/>
        </authorList>
    </citation>
    <scope>NUCLEOTIDE SEQUENCE [LARGE SCALE GENOMIC DNA]</scope>
    <source>
        <strain evidence="4 5">NRRL NRS 1219</strain>
    </source>
</reference>
<organism evidence="4 5">
    <name type="scientific">Brevibacillus agri</name>
    <dbReference type="NCBI Taxonomy" id="51101"/>
    <lineage>
        <taxon>Bacteria</taxon>
        <taxon>Bacillati</taxon>
        <taxon>Bacillota</taxon>
        <taxon>Bacilli</taxon>
        <taxon>Bacillales</taxon>
        <taxon>Paenibacillaceae</taxon>
        <taxon>Brevibacillus</taxon>
    </lineage>
</organism>
<gene>
    <name evidence="3" type="ORF">BAG01nite_25690</name>
    <name evidence="4" type="ORF">EB820_06200</name>
</gene>
<dbReference type="PANTHER" id="PTHR38600:SF2">
    <property type="entry name" value="SLL0088 PROTEIN"/>
    <property type="match status" value="1"/>
</dbReference>
<dbReference type="SUPFAM" id="SSF46785">
    <property type="entry name" value="Winged helix' DNA-binding domain"/>
    <property type="match status" value="1"/>
</dbReference>
<dbReference type="RefSeq" id="WP_025843941.1">
    <property type="nucleotide sequence ID" value="NZ_BJOD01000024.1"/>
</dbReference>
<dbReference type="PANTHER" id="PTHR38600">
    <property type="entry name" value="TRANSCRIPTIONAL REGULATORY PROTEIN"/>
    <property type="match status" value="1"/>
</dbReference>
<dbReference type="Proteomes" id="UP000317180">
    <property type="component" value="Unassembled WGS sequence"/>
</dbReference>
<dbReference type="InterPro" id="IPR001845">
    <property type="entry name" value="HTH_ArsR_DNA-bd_dom"/>
</dbReference>
<dbReference type="EMBL" id="BJOD01000024">
    <property type="protein sequence ID" value="GED26467.1"/>
    <property type="molecule type" value="Genomic_DNA"/>
</dbReference>
<dbReference type="CDD" id="cd00090">
    <property type="entry name" value="HTH_ARSR"/>
    <property type="match status" value="1"/>
</dbReference>
<evidence type="ECO:0000313" key="5">
    <source>
        <dbReference type="Proteomes" id="UP000276178"/>
    </source>
</evidence>
<dbReference type="Proteomes" id="UP000276178">
    <property type="component" value="Unassembled WGS sequence"/>
</dbReference>
<dbReference type="GO" id="GO:0003677">
    <property type="term" value="F:DNA binding"/>
    <property type="evidence" value="ECO:0007669"/>
    <property type="project" value="UniProtKB-KW"/>
</dbReference>
<evidence type="ECO:0000313" key="6">
    <source>
        <dbReference type="Proteomes" id="UP000317180"/>
    </source>
</evidence>
<dbReference type="GeneID" id="82810673"/>
<feature type="domain" description="HTH arsR-type" evidence="2">
    <location>
        <begin position="11"/>
        <end position="97"/>
    </location>
</feature>
<dbReference type="InterPro" id="IPR011991">
    <property type="entry name" value="ArsR-like_HTH"/>
</dbReference>
<protein>
    <submittedName>
        <fullName evidence="3 4">Transcriptional regulator</fullName>
    </submittedName>
</protein>
<dbReference type="GO" id="GO:0003700">
    <property type="term" value="F:DNA-binding transcription factor activity"/>
    <property type="evidence" value="ECO:0007669"/>
    <property type="project" value="InterPro"/>
</dbReference>
<keyword evidence="6" id="KW-1185">Reference proteome</keyword>
<dbReference type="InterPro" id="IPR036390">
    <property type="entry name" value="WH_DNA-bd_sf"/>
</dbReference>
<dbReference type="EMBL" id="RHHN01000019">
    <property type="protein sequence ID" value="RNB58016.1"/>
    <property type="molecule type" value="Genomic_DNA"/>
</dbReference>
<evidence type="ECO:0000313" key="3">
    <source>
        <dbReference type="EMBL" id="GED26467.1"/>
    </source>
</evidence>
<accession>A0A3M8B3K5</accession>
<evidence type="ECO:0000259" key="2">
    <source>
        <dbReference type="SMART" id="SM00418"/>
    </source>
</evidence>
<dbReference type="Pfam" id="PF12840">
    <property type="entry name" value="HTH_20"/>
    <property type="match status" value="1"/>
</dbReference>
<dbReference type="AlphaFoldDB" id="A0A3M8B3K5"/>
<dbReference type="InterPro" id="IPR036388">
    <property type="entry name" value="WH-like_DNA-bd_sf"/>
</dbReference>
<dbReference type="PRINTS" id="PR00778">
    <property type="entry name" value="HTHARSR"/>
</dbReference>
<dbReference type="OrthoDB" id="1691727at2"/>